<feature type="region of interest" description="Disordered" evidence="1">
    <location>
        <begin position="723"/>
        <end position="747"/>
    </location>
</feature>
<accession>A0A6J8DP11</accession>
<keyword evidence="3" id="KW-1185">Reference proteome</keyword>
<dbReference type="AlphaFoldDB" id="A0A6J8DP11"/>
<evidence type="ECO:0000256" key="1">
    <source>
        <dbReference type="SAM" id="MobiDB-lite"/>
    </source>
</evidence>
<feature type="compositionally biased region" description="Polar residues" evidence="1">
    <location>
        <begin position="587"/>
        <end position="598"/>
    </location>
</feature>
<feature type="region of interest" description="Disordered" evidence="1">
    <location>
        <begin position="587"/>
        <end position="610"/>
    </location>
</feature>
<gene>
    <name evidence="2" type="ORF">MCOR_43049</name>
</gene>
<name>A0A6J8DP11_MYTCO</name>
<proteinExistence type="predicted"/>
<evidence type="ECO:0008006" key="4">
    <source>
        <dbReference type="Google" id="ProtNLM"/>
    </source>
</evidence>
<dbReference type="Proteomes" id="UP000507470">
    <property type="component" value="Unassembled WGS sequence"/>
</dbReference>
<sequence length="855" mass="97520">MSSSDNESVLSDDFLLFNQITDHLEPDIGYLLQPSPENFNDTFILPYIQTPATPSWTPFNKFQTSNFTNSTDSKQVWQTFEQVYKQQYLDVDFRSPAILLEGEIFEILKLAKGQSIDDFYAQLLEKATIFRRNDHEILIKFIKGLPDQLAFFVRTGHHSDSASYLAAAKMREAYGYRKDDAPLVAAATKTDDNTYVAVKDLNNFKTDVVSELQGRINSLTQAVSKLATDFSQQLDCTRDVKGNYHFPRPRNRNRQTNGSLKSTVCKLYGKPEEPGVHMARPPRRQLKEISVHQSAHVNISNNTVPDSDHEHTKFHQNHYSSTTECTSDDDLAFVCKFLYMPVRIANLEILALIDTGGSMNVMSSQFFNSIPDSMKFEFSATNDKISLANNQIVQIYGTATVKISVPQGKHWIPQYNFEIQYKPAREMEIPDALSRCTQEISNAFVSPDENDPFFPYEPENTGQIIIPGVIQLTTLLRDSDTSDSKNLQLNNICLPAPVPIQNDYDADTEDIDQHYIHVSKKRKPRKTIQLSPRKKYNVLKESEPLYIYNPDKIFNQSTASDNIQDSDKLFEQSTDINDTQAKYTSYNDISDNETTNNYTKKRDSVTGSDSDSNVNILTSIDIFQEKGFNVDSIHELQRNDAHCRLLIQYLERNELPKLQKEANRIRLLIPKQEKYHTKNKNCNYVISYACTSRLKSAYVRKPNPSKYFMDPVLTKLDDVEVQDHTSLDEDSTPVKDTNYENVSDISDADNTRKSDNIAFVQNNKAMSRPKRAKKLPARFKDQNFKNFSEVDVSSESTSASQLKVKRFLAQKIINGNRSYLAHVVGEPAQHAIWHQENQLGPKAKAKLNCRPPPGI</sequence>
<evidence type="ECO:0000313" key="3">
    <source>
        <dbReference type="Proteomes" id="UP000507470"/>
    </source>
</evidence>
<organism evidence="2 3">
    <name type="scientific">Mytilus coruscus</name>
    <name type="common">Sea mussel</name>
    <dbReference type="NCBI Taxonomy" id="42192"/>
    <lineage>
        <taxon>Eukaryota</taxon>
        <taxon>Metazoa</taxon>
        <taxon>Spiralia</taxon>
        <taxon>Lophotrochozoa</taxon>
        <taxon>Mollusca</taxon>
        <taxon>Bivalvia</taxon>
        <taxon>Autobranchia</taxon>
        <taxon>Pteriomorphia</taxon>
        <taxon>Mytilida</taxon>
        <taxon>Mytiloidea</taxon>
        <taxon>Mytilidae</taxon>
        <taxon>Mytilinae</taxon>
        <taxon>Mytilus</taxon>
    </lineage>
</organism>
<reference evidence="2 3" key="1">
    <citation type="submission" date="2020-06" db="EMBL/GenBank/DDBJ databases">
        <authorList>
            <person name="Li R."/>
            <person name="Bekaert M."/>
        </authorList>
    </citation>
    <scope>NUCLEOTIDE SEQUENCE [LARGE SCALE GENOMIC DNA]</scope>
    <source>
        <strain evidence="3">wild</strain>
    </source>
</reference>
<evidence type="ECO:0000313" key="2">
    <source>
        <dbReference type="EMBL" id="CAC5409809.1"/>
    </source>
</evidence>
<dbReference type="EMBL" id="CACVKT020007648">
    <property type="protein sequence ID" value="CAC5409809.1"/>
    <property type="molecule type" value="Genomic_DNA"/>
</dbReference>
<protein>
    <recommendedName>
        <fullName evidence="4">Retrotransposon gag domain-containing protein</fullName>
    </recommendedName>
</protein>